<evidence type="ECO:0000313" key="1">
    <source>
        <dbReference type="EMBL" id="ACP22300.1"/>
    </source>
</evidence>
<protein>
    <submittedName>
        <fullName evidence="1">Uncharacterized protein</fullName>
    </submittedName>
</protein>
<proteinExistence type="predicted"/>
<geneLocation type="plasmid" evidence="2">
    <name>sym pNGR234b</name>
</geneLocation>
<dbReference type="HOGENOM" id="CLU_1585189_0_0_5"/>
<evidence type="ECO:0000313" key="2">
    <source>
        <dbReference type="Proteomes" id="UP000001054"/>
    </source>
</evidence>
<keyword evidence="1" id="KW-0614">Plasmid</keyword>
<reference evidence="2" key="1">
    <citation type="journal article" date="2004" name="J. Bacteriol.">
        <title>An evolutionary hot spot: the pNGR234b replicon of Rhizobium sp. strain NGR234.</title>
        <authorList>
            <person name="Streit W.R."/>
            <person name="Schmitz R.A."/>
            <person name="Perret X."/>
            <person name="Staehelin C."/>
            <person name="Deakin W.J."/>
            <person name="Raasch C."/>
            <person name="Liesegang H."/>
            <person name="Broughton W.J."/>
        </authorList>
    </citation>
    <scope>NUCLEOTIDE SEQUENCE [LARGE SCALE GENOMIC DNA]</scope>
    <source>
        <strain evidence="2">NBRC 101917 / NGR234</strain>
    </source>
</reference>
<dbReference type="EMBL" id="CP000874">
    <property type="protein sequence ID" value="ACP22300.1"/>
    <property type="molecule type" value="Genomic_DNA"/>
</dbReference>
<dbReference type="Proteomes" id="UP000001054">
    <property type="component" value="Plasmid pNGR234b"/>
</dbReference>
<dbReference type="AlphaFoldDB" id="C3KQE2"/>
<organism evidence="1 2">
    <name type="scientific">Sinorhizobium fredii (strain NBRC 101917 / NGR234)</name>
    <dbReference type="NCBI Taxonomy" id="394"/>
    <lineage>
        <taxon>Bacteria</taxon>
        <taxon>Pseudomonadati</taxon>
        <taxon>Pseudomonadota</taxon>
        <taxon>Alphaproteobacteria</taxon>
        <taxon>Hyphomicrobiales</taxon>
        <taxon>Rhizobiaceae</taxon>
        <taxon>Sinorhizobium/Ensifer group</taxon>
        <taxon>Sinorhizobium</taxon>
    </lineage>
</organism>
<gene>
    <name evidence="1" type="ordered locus">NGR_b08440</name>
</gene>
<accession>C3KQE2</accession>
<reference evidence="1 2" key="2">
    <citation type="journal article" date="2009" name="Appl. Environ. Microbiol.">
        <title>Rhizobium sp. strain NGR234 possesses a remarkable number of secretion systems.</title>
        <authorList>
            <person name="Schmeisser C."/>
            <person name="Liesegang H."/>
            <person name="Krysciak D."/>
            <person name="Bakkou N."/>
            <person name="Le Quere A."/>
            <person name="Wollherr A."/>
            <person name="Heinemeyer I."/>
            <person name="Morgenstern B."/>
            <person name="Pommerening-Roeser A."/>
            <person name="Flores M."/>
            <person name="Palacios R."/>
            <person name="Brenner S."/>
            <person name="Gottschalk G."/>
            <person name="Schmitz R.A."/>
            <person name="Broughton W.J."/>
            <person name="Perret X."/>
            <person name="Strittmatter A.W."/>
            <person name="Streit W.R."/>
        </authorList>
    </citation>
    <scope>NUCLEOTIDE SEQUENCE [LARGE SCALE GENOMIC DNA]</scope>
    <source>
        <strain evidence="2">NBRC 101917 / NGR234</strain>
    </source>
</reference>
<dbReference type="KEGG" id="rhi:NGR_b08440"/>
<name>C3KQE2_SINFN</name>
<keyword evidence="2" id="KW-1185">Reference proteome</keyword>
<sequence length="168" mass="17551">MPSMPKSVAIEKEADFSIGVNAVIGAIPIATALSDNPSNNGKVKRSRKILRAASGHHQNLTPGTGAAGPLRVGSVPPTNQAATAGTRSLRKFEANSTNGRCRCDAAVLAAVIRATVLTQAGRKVKSPSIGFDCWLQSKVRELQRIAWRTGAGGLSCRKFGWSGGSLQS</sequence>